<keyword evidence="8" id="KW-1185">Reference proteome</keyword>
<dbReference type="Pfam" id="PF05199">
    <property type="entry name" value="GMC_oxred_C"/>
    <property type="match status" value="1"/>
</dbReference>
<dbReference type="Gene3D" id="3.50.50.60">
    <property type="entry name" value="FAD/NAD(P)-binding domain"/>
    <property type="match status" value="1"/>
</dbReference>
<dbReference type="EMBL" id="LJSK01000279">
    <property type="protein sequence ID" value="KPI84203.1"/>
    <property type="molecule type" value="Genomic_DNA"/>
</dbReference>
<evidence type="ECO:0000259" key="5">
    <source>
        <dbReference type="Pfam" id="PF00732"/>
    </source>
</evidence>
<dbReference type="OrthoDB" id="269227at2759"/>
<evidence type="ECO:0000256" key="3">
    <source>
        <dbReference type="ARBA" id="ARBA00022630"/>
    </source>
</evidence>
<proteinExistence type="inferred from homology"/>
<dbReference type="InterPro" id="IPR007867">
    <property type="entry name" value="GMC_OxRtase_C"/>
</dbReference>
<dbReference type="Gene3D" id="3.30.410.40">
    <property type="match status" value="1"/>
</dbReference>
<evidence type="ECO:0000256" key="4">
    <source>
        <dbReference type="ARBA" id="ARBA00022827"/>
    </source>
</evidence>
<evidence type="ECO:0000256" key="2">
    <source>
        <dbReference type="ARBA" id="ARBA00010790"/>
    </source>
</evidence>
<keyword evidence="4" id="KW-0274">FAD</keyword>
<evidence type="ECO:0000256" key="1">
    <source>
        <dbReference type="ARBA" id="ARBA00001974"/>
    </source>
</evidence>
<dbReference type="SUPFAM" id="SSF54373">
    <property type="entry name" value="FAD-linked reductases, C-terminal domain"/>
    <property type="match status" value="1"/>
</dbReference>
<evidence type="ECO:0000259" key="6">
    <source>
        <dbReference type="Pfam" id="PF05199"/>
    </source>
</evidence>
<gene>
    <name evidence="7" type="ORF">ABL78_6743</name>
</gene>
<keyword evidence="3" id="KW-0285">Flavoprotein</keyword>
<sequence length="537" mass="59011">MMHHSFFRLSAAAAPDVSALAFDAIIVGGGAAGSLIAGRLGMENLRTLVIEEGSDIRKHRDWFYTLPASQLAHRVAQRGFESKDTLTVPQQQPDGSAKAPVWIPTPCVLGGHGVMGSRTWNLGDERDWEGSPWNFREDLLPRVRSFENMEVFVPHRGKRGKFMICKPVNFSPYFKPFCEAASQDVPLISELTNKDFRISCGCGRSDTFVDQTAGVANSSLQRYLLGTMKLSRPIRVECGTKVIGIRGAGSDKSTAAGVAMRRPDGQIVDVASTMVVVCAGNIGSARLLGASRGTVNVDASVGQNFWDIPQVVLQYRTKNRDSHNCYLDPMVRAVLRTDLRYEKPQLSLRSSWDDLRMYWSSTGAAEPDVEVQFQPFTLSNDGTQPLPEEHGCQFVVRPVRPRSRGQVNVDGTLDPKYFSDAADLEALQKGVAYVQEKLVKKASLIPIIGDLVQVRFESSGVNGGTCASAIDPESYRLKGLKNVYVCDHSILPNPLTGSTLPYTLVLADRFVDKLLTKRDVKAKVEQDPEAGATRIVY</sequence>
<dbReference type="Proteomes" id="UP000038009">
    <property type="component" value="Unassembled WGS sequence"/>
</dbReference>
<dbReference type="GO" id="GO:0016614">
    <property type="term" value="F:oxidoreductase activity, acting on CH-OH group of donors"/>
    <property type="evidence" value="ECO:0007669"/>
    <property type="project" value="InterPro"/>
</dbReference>
<dbReference type="InterPro" id="IPR012132">
    <property type="entry name" value="GMC_OxRdtase"/>
</dbReference>
<dbReference type="PANTHER" id="PTHR11552">
    <property type="entry name" value="GLUCOSE-METHANOL-CHOLINE GMC OXIDOREDUCTASE"/>
    <property type="match status" value="1"/>
</dbReference>
<name>A0A0N1HUY3_LEPSE</name>
<dbReference type="PANTHER" id="PTHR11552:SF147">
    <property type="entry name" value="CHOLINE DEHYDROGENASE, MITOCHONDRIAL"/>
    <property type="match status" value="1"/>
</dbReference>
<comment type="similarity">
    <text evidence="2">Belongs to the GMC oxidoreductase family.</text>
</comment>
<dbReference type="VEuPathDB" id="TriTrypDB:Lsey_0279_0060"/>
<protein>
    <submittedName>
        <fullName evidence="7">Choline dehydrogenase like protein</fullName>
    </submittedName>
</protein>
<evidence type="ECO:0000313" key="8">
    <source>
        <dbReference type="Proteomes" id="UP000038009"/>
    </source>
</evidence>
<comment type="caution">
    <text evidence="7">The sequence shown here is derived from an EMBL/GenBank/DDBJ whole genome shotgun (WGS) entry which is preliminary data.</text>
</comment>
<feature type="domain" description="Glucose-methanol-choline oxidoreductase C-terminal" evidence="6">
    <location>
        <begin position="401"/>
        <end position="507"/>
    </location>
</feature>
<comment type="cofactor">
    <cofactor evidence="1">
        <name>FAD</name>
        <dbReference type="ChEBI" id="CHEBI:57692"/>
    </cofactor>
</comment>
<reference evidence="7 8" key="1">
    <citation type="journal article" date="2015" name="PLoS Pathog.">
        <title>Leptomonas seymouri: Adaptations to the Dixenous Life Cycle Analyzed by Genome Sequencing, Transcriptome Profiling and Co-infection with Leishmania donovani.</title>
        <authorList>
            <person name="Kraeva N."/>
            <person name="Butenko A."/>
            <person name="Hlavacova J."/>
            <person name="Kostygov A."/>
            <person name="Myskova J."/>
            <person name="Grybchuk D."/>
            <person name="Lestinova T."/>
            <person name="Votypka J."/>
            <person name="Volf P."/>
            <person name="Opperdoes F."/>
            <person name="Flegontov P."/>
            <person name="Lukes J."/>
            <person name="Yurchenko V."/>
        </authorList>
    </citation>
    <scope>NUCLEOTIDE SEQUENCE [LARGE SCALE GENOMIC DNA]</scope>
    <source>
        <strain evidence="7 8">ATCC 30220</strain>
    </source>
</reference>
<feature type="domain" description="Glucose-methanol-choline oxidoreductase N-terminal" evidence="5">
    <location>
        <begin position="22"/>
        <end position="307"/>
    </location>
</feature>
<dbReference type="GO" id="GO:0050660">
    <property type="term" value="F:flavin adenine dinucleotide binding"/>
    <property type="evidence" value="ECO:0007669"/>
    <property type="project" value="InterPro"/>
</dbReference>
<organism evidence="7 8">
    <name type="scientific">Leptomonas seymouri</name>
    <dbReference type="NCBI Taxonomy" id="5684"/>
    <lineage>
        <taxon>Eukaryota</taxon>
        <taxon>Discoba</taxon>
        <taxon>Euglenozoa</taxon>
        <taxon>Kinetoplastea</taxon>
        <taxon>Metakinetoplastina</taxon>
        <taxon>Trypanosomatida</taxon>
        <taxon>Trypanosomatidae</taxon>
        <taxon>Leishmaniinae</taxon>
        <taxon>Leptomonas</taxon>
    </lineage>
</organism>
<dbReference type="InterPro" id="IPR036188">
    <property type="entry name" value="FAD/NAD-bd_sf"/>
</dbReference>
<dbReference type="AlphaFoldDB" id="A0A0N1HUY3"/>
<dbReference type="Pfam" id="PF00732">
    <property type="entry name" value="GMC_oxred_N"/>
    <property type="match status" value="1"/>
</dbReference>
<accession>A0A0N1HUY3</accession>
<dbReference type="OMA" id="LGDERDW"/>
<evidence type="ECO:0000313" key="7">
    <source>
        <dbReference type="EMBL" id="KPI84203.1"/>
    </source>
</evidence>
<dbReference type="SUPFAM" id="SSF51905">
    <property type="entry name" value="FAD/NAD(P)-binding domain"/>
    <property type="match status" value="1"/>
</dbReference>
<dbReference type="InterPro" id="IPR000172">
    <property type="entry name" value="GMC_OxRdtase_N"/>
</dbReference>